<dbReference type="OrthoDB" id="215533at2"/>
<dbReference type="KEGG" id="chya:V22_33310"/>
<gene>
    <name evidence="2" type="ORF">V22_33310</name>
</gene>
<reference evidence="2 3" key="1">
    <citation type="submission" date="2019-02" db="EMBL/GenBank/DDBJ databases">
        <title>Deep-cultivation of Planctomycetes and their phenomic and genomic characterization uncovers novel biology.</title>
        <authorList>
            <person name="Wiegand S."/>
            <person name="Jogler M."/>
            <person name="Boedeker C."/>
            <person name="Pinto D."/>
            <person name="Vollmers J."/>
            <person name="Rivas-Marin E."/>
            <person name="Kohn T."/>
            <person name="Peeters S.H."/>
            <person name="Heuer A."/>
            <person name="Rast P."/>
            <person name="Oberbeckmann S."/>
            <person name="Bunk B."/>
            <person name="Jeske O."/>
            <person name="Meyerdierks A."/>
            <person name="Storesund J.E."/>
            <person name="Kallscheuer N."/>
            <person name="Luecker S."/>
            <person name="Lage O.M."/>
            <person name="Pohl T."/>
            <person name="Merkel B.J."/>
            <person name="Hornburger P."/>
            <person name="Mueller R.-W."/>
            <person name="Bruemmer F."/>
            <person name="Labrenz M."/>
            <person name="Spormann A.M."/>
            <person name="Op den Camp H."/>
            <person name="Overmann J."/>
            <person name="Amann R."/>
            <person name="Jetten M.S.M."/>
            <person name="Mascher T."/>
            <person name="Medema M.H."/>
            <person name="Devos D.P."/>
            <person name="Kaster A.-K."/>
            <person name="Ovreas L."/>
            <person name="Rohde M."/>
            <person name="Galperin M.Y."/>
            <person name="Jogler C."/>
        </authorList>
    </citation>
    <scope>NUCLEOTIDE SEQUENCE [LARGE SCALE GENOMIC DNA]</scope>
    <source>
        <strain evidence="2 3">V22</strain>
    </source>
</reference>
<keyword evidence="1" id="KW-0732">Signal</keyword>
<evidence type="ECO:0000313" key="2">
    <source>
        <dbReference type="EMBL" id="QDT66067.1"/>
    </source>
</evidence>
<name>A0A517TCG6_9PLAN</name>
<dbReference type="AlphaFoldDB" id="A0A517TCG6"/>
<evidence type="ECO:0000256" key="1">
    <source>
        <dbReference type="SAM" id="SignalP"/>
    </source>
</evidence>
<feature type="signal peptide" evidence="1">
    <location>
        <begin position="1"/>
        <end position="25"/>
    </location>
</feature>
<sequence precursor="true">MSLQIYRIAGCSLLLIPMVIGTSEAGTPPQYLPVAASHPAPAYNPGIAAPAYQQGYPYLNAPMYPSPTPNTPVQVGRTSMITNQAFYPQEMLYPHDYSAMYPPFYYKSTGKWFLTPWGVHTDEAWKLQGTRVTVKYRSHIPFWTGFTKPHRQYFLYDQNWSNSPPMSRRNR</sequence>
<dbReference type="EMBL" id="CP036316">
    <property type="protein sequence ID" value="QDT66067.1"/>
    <property type="molecule type" value="Genomic_DNA"/>
</dbReference>
<proteinExistence type="predicted"/>
<dbReference type="RefSeq" id="WP_145264868.1">
    <property type="nucleotide sequence ID" value="NZ_CP036316.1"/>
</dbReference>
<accession>A0A517TCG6</accession>
<keyword evidence="3" id="KW-1185">Reference proteome</keyword>
<organism evidence="2 3">
    <name type="scientific">Calycomorphotria hydatis</name>
    <dbReference type="NCBI Taxonomy" id="2528027"/>
    <lineage>
        <taxon>Bacteria</taxon>
        <taxon>Pseudomonadati</taxon>
        <taxon>Planctomycetota</taxon>
        <taxon>Planctomycetia</taxon>
        <taxon>Planctomycetales</taxon>
        <taxon>Planctomycetaceae</taxon>
        <taxon>Calycomorphotria</taxon>
    </lineage>
</organism>
<feature type="chain" id="PRO_5022098703" evidence="1">
    <location>
        <begin position="26"/>
        <end position="171"/>
    </location>
</feature>
<dbReference type="Proteomes" id="UP000319976">
    <property type="component" value="Chromosome"/>
</dbReference>
<evidence type="ECO:0000313" key="3">
    <source>
        <dbReference type="Proteomes" id="UP000319976"/>
    </source>
</evidence>
<protein>
    <submittedName>
        <fullName evidence="2">Uncharacterized protein</fullName>
    </submittedName>
</protein>